<reference evidence="2" key="1">
    <citation type="submission" date="2023-05" db="EMBL/GenBank/DDBJ databases">
        <authorList>
            <person name="Zhang X."/>
        </authorList>
    </citation>
    <scope>NUCLEOTIDE SEQUENCE</scope>
    <source>
        <strain evidence="2">BD1B2-1</strain>
    </source>
</reference>
<dbReference type="Gene3D" id="3.90.550.10">
    <property type="entry name" value="Spore Coat Polysaccharide Biosynthesis Protein SpsA, Chain A"/>
    <property type="match status" value="1"/>
</dbReference>
<dbReference type="InterPro" id="IPR001173">
    <property type="entry name" value="Glyco_trans_2-like"/>
</dbReference>
<dbReference type="EC" id="2.4.-.-" evidence="2"/>
<dbReference type="EMBL" id="JASJOU010000006">
    <property type="protein sequence ID" value="MDJ1502654.1"/>
    <property type="molecule type" value="Genomic_DNA"/>
</dbReference>
<gene>
    <name evidence="2" type="ORF">QNI22_18445</name>
</gene>
<dbReference type="InterPro" id="IPR029044">
    <property type="entry name" value="Nucleotide-diphossugar_trans"/>
</dbReference>
<keyword evidence="2" id="KW-0808">Transferase</keyword>
<dbReference type="SUPFAM" id="SSF53448">
    <property type="entry name" value="Nucleotide-diphospho-sugar transferases"/>
    <property type="match status" value="1"/>
</dbReference>
<dbReference type="PANTHER" id="PTHR22916:SF3">
    <property type="entry name" value="UDP-GLCNAC:BETAGAL BETA-1,3-N-ACETYLGLUCOSAMINYLTRANSFERASE-LIKE PROTEIN 1"/>
    <property type="match status" value="1"/>
</dbReference>
<dbReference type="AlphaFoldDB" id="A0AAE3R732"/>
<dbReference type="Pfam" id="PF00535">
    <property type="entry name" value="Glycos_transf_2"/>
    <property type="match status" value="1"/>
</dbReference>
<evidence type="ECO:0000313" key="2">
    <source>
        <dbReference type="EMBL" id="MDJ1502654.1"/>
    </source>
</evidence>
<evidence type="ECO:0000313" key="3">
    <source>
        <dbReference type="Proteomes" id="UP001232063"/>
    </source>
</evidence>
<dbReference type="GO" id="GO:0016758">
    <property type="term" value="F:hexosyltransferase activity"/>
    <property type="evidence" value="ECO:0007669"/>
    <property type="project" value="UniProtKB-ARBA"/>
</dbReference>
<accession>A0AAE3R732</accession>
<dbReference type="Proteomes" id="UP001232063">
    <property type="component" value="Unassembled WGS sequence"/>
</dbReference>
<proteinExistence type="predicted"/>
<comment type="caution">
    <text evidence="2">The sequence shown here is derived from an EMBL/GenBank/DDBJ whole genome shotgun (WGS) entry which is preliminary data.</text>
</comment>
<feature type="domain" description="Glycosyltransferase 2-like" evidence="1">
    <location>
        <begin position="5"/>
        <end position="135"/>
    </location>
</feature>
<keyword evidence="3" id="KW-1185">Reference proteome</keyword>
<name>A0AAE3R732_9BACT</name>
<sequence>MKKVSICMITYNHAKYIAQAIESVLMQETTFDYELVIGDDCSTDNTREIIQIYKNKHPDKIRLLLPDNNLGMMRNFTTTLSSCTGDFIALLDGDDYWTCSQKLQKQINFLEANTDYSICFHKVVLHYESREHLNYESNKDQSETSSYKDLCLENYISTPSIVFSRKNITKLPDWLINAKVGDWTLSLYVAQFGKIKFFNEAMGVYRYHNGGVWSTLTYIEQTQKLINIYDFLKKNLPSHYIPFLDKGKKKARQHLFSLVKPDLVQEKETAIINGKVVYAVKMLLKYYHYNTEPIQTKGPFFIQELSRILLVGGLRFLKKQ</sequence>
<keyword evidence="2" id="KW-0328">Glycosyltransferase</keyword>
<dbReference type="PANTHER" id="PTHR22916">
    <property type="entry name" value="GLYCOSYLTRANSFERASE"/>
    <property type="match status" value="1"/>
</dbReference>
<dbReference type="RefSeq" id="WP_314512847.1">
    <property type="nucleotide sequence ID" value="NZ_JASJOU010000006.1"/>
</dbReference>
<protein>
    <submittedName>
        <fullName evidence="2">Glycosyltransferase</fullName>
        <ecNumber evidence="2">2.4.-.-</ecNumber>
    </submittedName>
</protein>
<organism evidence="2 3">
    <name type="scientific">Xanthocytophaga agilis</name>
    <dbReference type="NCBI Taxonomy" id="3048010"/>
    <lineage>
        <taxon>Bacteria</taxon>
        <taxon>Pseudomonadati</taxon>
        <taxon>Bacteroidota</taxon>
        <taxon>Cytophagia</taxon>
        <taxon>Cytophagales</taxon>
        <taxon>Rhodocytophagaceae</taxon>
        <taxon>Xanthocytophaga</taxon>
    </lineage>
</organism>
<evidence type="ECO:0000259" key="1">
    <source>
        <dbReference type="Pfam" id="PF00535"/>
    </source>
</evidence>